<dbReference type="InterPro" id="IPR012934">
    <property type="entry name" value="Znf_AD"/>
</dbReference>
<evidence type="ECO:0000256" key="5">
    <source>
        <dbReference type="ARBA" id="ARBA00022833"/>
    </source>
</evidence>
<feature type="domain" description="C2H2-type" evidence="11">
    <location>
        <begin position="311"/>
        <end position="336"/>
    </location>
</feature>
<evidence type="ECO:0000259" key="11">
    <source>
        <dbReference type="PROSITE" id="PS50157"/>
    </source>
</evidence>
<evidence type="ECO:0000313" key="13">
    <source>
        <dbReference type="Proteomes" id="UP000504633"/>
    </source>
</evidence>
<gene>
    <name evidence="14" type="primary">LOC111596675</name>
</gene>
<dbReference type="PANTHER" id="PTHR24404:SF114">
    <property type="entry name" value="KLUMPFUSS, ISOFORM B-RELATED"/>
    <property type="match status" value="1"/>
</dbReference>
<reference evidence="14" key="1">
    <citation type="submission" date="2025-08" db="UniProtKB">
        <authorList>
            <consortium name="RefSeq"/>
        </authorList>
    </citation>
    <scope>IDENTIFICATION</scope>
    <source>
        <strain evidence="14">15085-1641.00</strain>
        <tissue evidence="14">Whole body</tissue>
    </source>
</reference>
<dbReference type="GO" id="GO:0008270">
    <property type="term" value="F:zinc ion binding"/>
    <property type="evidence" value="ECO:0007669"/>
    <property type="project" value="UniProtKB-UniRule"/>
</dbReference>
<dbReference type="Pfam" id="PF07776">
    <property type="entry name" value="zf-AD"/>
    <property type="match status" value="1"/>
</dbReference>
<dbReference type="InterPro" id="IPR013087">
    <property type="entry name" value="Znf_C2H2_type"/>
</dbReference>
<dbReference type="SMART" id="SM00355">
    <property type="entry name" value="ZnF_C2H2"/>
    <property type="match status" value="6"/>
</dbReference>
<dbReference type="InterPro" id="IPR036236">
    <property type="entry name" value="Znf_C2H2_sf"/>
</dbReference>
<feature type="binding site" evidence="9">
    <location>
        <position position="48"/>
    </location>
    <ligand>
        <name>Zn(2+)</name>
        <dbReference type="ChEBI" id="CHEBI:29105"/>
    </ligand>
</feature>
<keyword evidence="3" id="KW-0677">Repeat</keyword>
<evidence type="ECO:0000256" key="1">
    <source>
        <dbReference type="ARBA" id="ARBA00004123"/>
    </source>
</evidence>
<keyword evidence="6" id="KW-0238">DNA-binding</keyword>
<evidence type="ECO:0000256" key="7">
    <source>
        <dbReference type="ARBA" id="ARBA00023242"/>
    </source>
</evidence>
<evidence type="ECO:0000256" key="8">
    <source>
        <dbReference type="PROSITE-ProRule" id="PRU00042"/>
    </source>
</evidence>
<dbReference type="FunFam" id="3.30.160.60:FF:000446">
    <property type="entry name" value="Zinc finger protein"/>
    <property type="match status" value="1"/>
</dbReference>
<feature type="domain" description="C2H2-type" evidence="11">
    <location>
        <begin position="340"/>
        <end position="368"/>
    </location>
</feature>
<feature type="binding site" evidence="9">
    <location>
        <position position="96"/>
    </location>
    <ligand>
        <name>Zn(2+)</name>
        <dbReference type="ChEBI" id="CHEBI:29105"/>
    </ligand>
</feature>
<evidence type="ECO:0000259" key="12">
    <source>
        <dbReference type="PROSITE" id="PS51915"/>
    </source>
</evidence>
<dbReference type="AlphaFoldDB" id="A0A6J1LLH4"/>
<name>A0A6J1LLH4_DROHY</name>
<evidence type="ECO:0000256" key="4">
    <source>
        <dbReference type="ARBA" id="ARBA00022771"/>
    </source>
</evidence>
<keyword evidence="2 9" id="KW-0479">Metal-binding</keyword>
<dbReference type="PANTHER" id="PTHR24404">
    <property type="entry name" value="ZINC FINGER PROTEIN"/>
    <property type="match status" value="1"/>
</dbReference>
<dbReference type="GO" id="GO:0006357">
    <property type="term" value="P:regulation of transcription by RNA polymerase II"/>
    <property type="evidence" value="ECO:0007669"/>
    <property type="project" value="TreeGrafter"/>
</dbReference>
<keyword evidence="4 8" id="KW-0863">Zinc-finger</keyword>
<evidence type="ECO:0000256" key="10">
    <source>
        <dbReference type="SAM" id="MobiDB-lite"/>
    </source>
</evidence>
<evidence type="ECO:0000256" key="9">
    <source>
        <dbReference type="PROSITE-ProRule" id="PRU01263"/>
    </source>
</evidence>
<evidence type="ECO:0000256" key="2">
    <source>
        <dbReference type="ARBA" id="ARBA00022723"/>
    </source>
</evidence>
<evidence type="ECO:0000313" key="14">
    <source>
        <dbReference type="RefSeq" id="XP_023166747.2"/>
    </source>
</evidence>
<feature type="region of interest" description="Disordered" evidence="10">
    <location>
        <begin position="390"/>
        <end position="416"/>
    </location>
</feature>
<dbReference type="RefSeq" id="XP_023166747.2">
    <property type="nucleotide sequence ID" value="XM_023310979.2"/>
</dbReference>
<dbReference type="GO" id="GO:0003700">
    <property type="term" value="F:DNA-binding transcription factor activity"/>
    <property type="evidence" value="ECO:0007669"/>
    <property type="project" value="TreeGrafter"/>
</dbReference>
<feature type="domain" description="C2H2-type" evidence="11">
    <location>
        <begin position="198"/>
        <end position="225"/>
    </location>
</feature>
<dbReference type="PROSITE" id="PS51915">
    <property type="entry name" value="ZAD"/>
    <property type="match status" value="1"/>
</dbReference>
<proteinExistence type="predicted"/>
<accession>A0A6J1LLH4</accession>
<evidence type="ECO:0000256" key="6">
    <source>
        <dbReference type="ARBA" id="ARBA00023125"/>
    </source>
</evidence>
<keyword evidence="7" id="KW-0539">Nucleus</keyword>
<sequence length="416" mass="48493">MLCLVSFTAKFVYNPNLRPGRCFYLKIRMTVSIADIVIEDLRNCCRICLEQPHRAQMLDMNLIYDEEARLTYYDCYEICTKDNLRERGEHEPHTLCKHCGVELQWAYDFYKKAALAKKKLQNMQSIVQGEGEDEEQIEQDNKDEVLHVVTVEDEALSDVEDAVAEQTASEPDTLNSAPTIVYSNVTDVLPRLRHSGPFNCQFCQKVFRNHSHMLKHQLIHLSDRPHFQCNACDRFYLTKQALKVHVDTQHKKSGRVCGICGKVFAIAKGLEIHMRYHNGFFPFDCDQCDRKFAQRSHLNVHQQVQHSSARFHCEYASCGKLFTSSSALRNHECTHTEMPFECNVCRQGFPARYKLRLHAQRKHNMQLTLEQLETMRKFHIMRSKRVLAKLDATQQQQEPQDEEEEHKQLHASTNDS</sequence>
<dbReference type="OrthoDB" id="10039931at2759"/>
<protein>
    <submittedName>
        <fullName evidence="14">RB-associated KRAB zinc finger protein</fullName>
    </submittedName>
</protein>
<dbReference type="PROSITE" id="PS50157">
    <property type="entry name" value="ZINC_FINGER_C2H2_2"/>
    <property type="match status" value="5"/>
</dbReference>
<keyword evidence="5 9" id="KW-0862">Zinc</keyword>
<organism evidence="13 14">
    <name type="scientific">Drosophila hydei</name>
    <name type="common">Fruit fly</name>
    <dbReference type="NCBI Taxonomy" id="7224"/>
    <lineage>
        <taxon>Eukaryota</taxon>
        <taxon>Metazoa</taxon>
        <taxon>Ecdysozoa</taxon>
        <taxon>Arthropoda</taxon>
        <taxon>Hexapoda</taxon>
        <taxon>Insecta</taxon>
        <taxon>Pterygota</taxon>
        <taxon>Neoptera</taxon>
        <taxon>Endopterygota</taxon>
        <taxon>Diptera</taxon>
        <taxon>Brachycera</taxon>
        <taxon>Muscomorpha</taxon>
        <taxon>Ephydroidea</taxon>
        <taxon>Drosophilidae</taxon>
        <taxon>Drosophila</taxon>
    </lineage>
</organism>
<dbReference type="OMA" id="ECTHTEM"/>
<feature type="domain" description="ZAD" evidence="12">
    <location>
        <begin position="43"/>
        <end position="123"/>
    </location>
</feature>
<dbReference type="InterPro" id="IPR050589">
    <property type="entry name" value="Ikaros_C2H2-ZF"/>
</dbReference>
<dbReference type="SUPFAM" id="SSF57667">
    <property type="entry name" value="beta-beta-alpha zinc fingers"/>
    <property type="match status" value="3"/>
</dbReference>
<dbReference type="Pfam" id="PF00096">
    <property type="entry name" value="zf-C2H2"/>
    <property type="match status" value="3"/>
</dbReference>
<feature type="binding site" evidence="9">
    <location>
        <position position="45"/>
    </location>
    <ligand>
        <name>Zn(2+)</name>
        <dbReference type="ChEBI" id="CHEBI:29105"/>
    </ligand>
</feature>
<evidence type="ECO:0000256" key="3">
    <source>
        <dbReference type="ARBA" id="ARBA00022737"/>
    </source>
</evidence>
<feature type="domain" description="C2H2-type" evidence="11">
    <location>
        <begin position="283"/>
        <end position="311"/>
    </location>
</feature>
<dbReference type="GO" id="GO:0005634">
    <property type="term" value="C:nucleus"/>
    <property type="evidence" value="ECO:0007669"/>
    <property type="project" value="UniProtKB-SubCell"/>
</dbReference>
<dbReference type="PROSITE" id="PS00028">
    <property type="entry name" value="ZINC_FINGER_C2H2_1"/>
    <property type="match status" value="6"/>
</dbReference>
<dbReference type="KEGG" id="dhe:111596675"/>
<dbReference type="GO" id="GO:0000978">
    <property type="term" value="F:RNA polymerase II cis-regulatory region sequence-specific DNA binding"/>
    <property type="evidence" value="ECO:0007669"/>
    <property type="project" value="TreeGrafter"/>
</dbReference>
<feature type="binding site" evidence="9">
    <location>
        <position position="99"/>
    </location>
    <ligand>
        <name>Zn(2+)</name>
        <dbReference type="ChEBI" id="CHEBI:29105"/>
    </ligand>
</feature>
<dbReference type="SMART" id="SM00868">
    <property type="entry name" value="zf-AD"/>
    <property type="match status" value="1"/>
</dbReference>
<dbReference type="Proteomes" id="UP000504633">
    <property type="component" value="Unplaced"/>
</dbReference>
<dbReference type="GeneID" id="111596675"/>
<comment type="subcellular location">
    <subcellularLocation>
        <location evidence="1">Nucleus</location>
    </subcellularLocation>
</comment>
<dbReference type="Gene3D" id="3.30.160.60">
    <property type="entry name" value="Classic Zinc Finger"/>
    <property type="match status" value="4"/>
</dbReference>
<keyword evidence="13" id="KW-1185">Reference proteome</keyword>
<feature type="domain" description="C2H2-type" evidence="11">
    <location>
        <begin position="255"/>
        <end position="282"/>
    </location>
</feature>